<dbReference type="EMBL" id="CP001804">
    <property type="protein sequence ID" value="ACY16144.1"/>
    <property type="molecule type" value="Genomic_DNA"/>
</dbReference>
<dbReference type="eggNOG" id="COG0443">
    <property type="taxonomic scope" value="Bacteria"/>
</dbReference>
<sequence length="623" mass="65354">MSPQDLIVGIDLGTSTSAIACKRELDPTCAPSLVPLGDGAAIPTVVGLASDGTMLVGREAQRAAEPQALVGSFVHALGTEARFALGGRTRTPVELCARVLHALKAAAEAAYGSPCERAVVVVPAHFTDMQRRAMRQAAERAGLRAVRLLHAPTAAALAWAARAGWERRERVRLLCDIGGGHFGVSVVRTCGALVEVLATRGDAELGGEQIDALIAARIAHHLGVGPGSRDAAALSAHLRRAAEACKRALSTAARCPLPMSGLEELARRRGGAELALTRRQLDALLAGPLDHVLDAAAAVLDDAGVSAAELDDVVLAGGASQMPRVHEAVAALTGKAPQSAGAPAHQAALGAALCAAAMQDRTAPLTLVDLMPLSLGVSYFGDPLGAIASSNYTPIIARNTPLPCRRQASFATVFPGQSSIDLHLYQRGAAEPERAPAWLAADAASGNTPPRWSDECVAHVVADGLSPQAPPRSPVRFEFELDLDGLLAVRAVDGRDGRELSPRLVAPFEEPLPGPAHAAGADAENDADADEDEDRAAERAAVPMPPADTPAEHRDTWRQAHLLVERFTRIRGALGAERRELRARLDERVARLLGAVHRREFDRAAEQLTSLREELALASSDAE</sequence>
<dbReference type="FunFam" id="3.30.420.40:FF:000028">
    <property type="entry name" value="heat shock 70 kDa protein-like"/>
    <property type="match status" value="1"/>
</dbReference>
<evidence type="ECO:0000313" key="7">
    <source>
        <dbReference type="Proteomes" id="UP000001880"/>
    </source>
</evidence>
<evidence type="ECO:0000256" key="4">
    <source>
        <dbReference type="RuleBase" id="RU003322"/>
    </source>
</evidence>
<dbReference type="HOGENOM" id="CLU_005965_2_4_7"/>
<dbReference type="AlphaFoldDB" id="D0LXA2"/>
<evidence type="ECO:0000256" key="2">
    <source>
        <dbReference type="ARBA" id="ARBA00022741"/>
    </source>
</evidence>
<dbReference type="KEGG" id="hoh:Hoch_3642"/>
<dbReference type="InterPro" id="IPR013126">
    <property type="entry name" value="Hsp_70_fam"/>
</dbReference>
<evidence type="ECO:0000256" key="1">
    <source>
        <dbReference type="ARBA" id="ARBA00007381"/>
    </source>
</evidence>
<keyword evidence="6" id="KW-0346">Stress response</keyword>
<keyword evidence="3 4" id="KW-0067">ATP-binding</keyword>
<dbReference type="OrthoDB" id="9766019at2"/>
<evidence type="ECO:0000256" key="3">
    <source>
        <dbReference type="ARBA" id="ARBA00022840"/>
    </source>
</evidence>
<reference evidence="6 7" key="1">
    <citation type="journal article" date="2010" name="Stand. Genomic Sci.">
        <title>Complete genome sequence of Haliangium ochraceum type strain (SMP-2).</title>
        <authorList>
            <consortium name="US DOE Joint Genome Institute (JGI-PGF)"/>
            <person name="Ivanova N."/>
            <person name="Daum C."/>
            <person name="Lang E."/>
            <person name="Abt B."/>
            <person name="Kopitz M."/>
            <person name="Saunders E."/>
            <person name="Lapidus A."/>
            <person name="Lucas S."/>
            <person name="Glavina Del Rio T."/>
            <person name="Nolan M."/>
            <person name="Tice H."/>
            <person name="Copeland A."/>
            <person name="Cheng J.F."/>
            <person name="Chen F."/>
            <person name="Bruce D."/>
            <person name="Goodwin L."/>
            <person name="Pitluck S."/>
            <person name="Mavromatis K."/>
            <person name="Pati A."/>
            <person name="Mikhailova N."/>
            <person name="Chen A."/>
            <person name="Palaniappan K."/>
            <person name="Land M."/>
            <person name="Hauser L."/>
            <person name="Chang Y.J."/>
            <person name="Jeffries C.D."/>
            <person name="Detter J.C."/>
            <person name="Brettin T."/>
            <person name="Rohde M."/>
            <person name="Goker M."/>
            <person name="Bristow J."/>
            <person name="Markowitz V."/>
            <person name="Eisen J.A."/>
            <person name="Hugenholtz P."/>
            <person name="Kyrpides N.C."/>
            <person name="Klenk H.P."/>
        </authorList>
    </citation>
    <scope>NUCLEOTIDE SEQUENCE [LARGE SCALE GENOMIC DNA]</scope>
    <source>
        <strain evidence="7">DSM 14365 / CIP 107738 / JCM 11303 / AJ 13395 / SMP-2</strain>
    </source>
</reference>
<dbReference type="InterPro" id="IPR029047">
    <property type="entry name" value="HSP70_peptide-bd_sf"/>
</dbReference>
<dbReference type="GO" id="GO:0140662">
    <property type="term" value="F:ATP-dependent protein folding chaperone"/>
    <property type="evidence" value="ECO:0007669"/>
    <property type="project" value="InterPro"/>
</dbReference>
<dbReference type="STRING" id="502025.Hoch_3642"/>
<dbReference type="Proteomes" id="UP000001880">
    <property type="component" value="Chromosome"/>
</dbReference>
<proteinExistence type="inferred from homology"/>
<keyword evidence="7" id="KW-1185">Reference proteome</keyword>
<dbReference type="SUPFAM" id="SSF53067">
    <property type="entry name" value="Actin-like ATPase domain"/>
    <property type="match status" value="2"/>
</dbReference>
<dbReference type="InterPro" id="IPR018181">
    <property type="entry name" value="Heat_shock_70_CS"/>
</dbReference>
<dbReference type="InterPro" id="IPR043129">
    <property type="entry name" value="ATPase_NBD"/>
</dbReference>
<dbReference type="Gene3D" id="3.90.640.10">
    <property type="entry name" value="Actin, Chain A, domain 4"/>
    <property type="match status" value="1"/>
</dbReference>
<comment type="similarity">
    <text evidence="1 4">Belongs to the heat shock protein 70 family.</text>
</comment>
<feature type="region of interest" description="Disordered" evidence="5">
    <location>
        <begin position="505"/>
        <end position="555"/>
    </location>
</feature>
<dbReference type="Gene3D" id="2.60.34.10">
    <property type="entry name" value="Substrate Binding Domain Of DNAk, Chain A, domain 1"/>
    <property type="match status" value="1"/>
</dbReference>
<gene>
    <name evidence="6" type="ordered locus">Hoch_3642</name>
</gene>
<dbReference type="Gene3D" id="3.30.420.40">
    <property type="match status" value="2"/>
</dbReference>
<dbReference type="PROSITE" id="PS00297">
    <property type="entry name" value="HSP70_1"/>
    <property type="match status" value="1"/>
</dbReference>
<dbReference type="SUPFAM" id="SSF100920">
    <property type="entry name" value="Heat shock protein 70kD (HSP70), peptide-binding domain"/>
    <property type="match status" value="1"/>
</dbReference>
<evidence type="ECO:0000256" key="5">
    <source>
        <dbReference type="SAM" id="MobiDB-lite"/>
    </source>
</evidence>
<dbReference type="GO" id="GO:0005524">
    <property type="term" value="F:ATP binding"/>
    <property type="evidence" value="ECO:0007669"/>
    <property type="project" value="UniProtKB-KW"/>
</dbReference>
<dbReference type="Pfam" id="PF00012">
    <property type="entry name" value="HSP70"/>
    <property type="match status" value="1"/>
</dbReference>
<dbReference type="RefSeq" id="WP_012828743.1">
    <property type="nucleotide sequence ID" value="NC_013440.1"/>
</dbReference>
<protein>
    <submittedName>
        <fullName evidence="6">Heat shock protein 70</fullName>
    </submittedName>
</protein>
<keyword evidence="2 4" id="KW-0547">Nucleotide-binding</keyword>
<evidence type="ECO:0000313" key="6">
    <source>
        <dbReference type="EMBL" id="ACY16144.1"/>
    </source>
</evidence>
<feature type="compositionally biased region" description="Acidic residues" evidence="5">
    <location>
        <begin position="523"/>
        <end position="535"/>
    </location>
</feature>
<dbReference type="PRINTS" id="PR00301">
    <property type="entry name" value="HEATSHOCK70"/>
</dbReference>
<dbReference type="PANTHER" id="PTHR19375">
    <property type="entry name" value="HEAT SHOCK PROTEIN 70KDA"/>
    <property type="match status" value="1"/>
</dbReference>
<dbReference type="PROSITE" id="PS01036">
    <property type="entry name" value="HSP70_3"/>
    <property type="match status" value="1"/>
</dbReference>
<name>D0LXA2_HALO1</name>
<organism evidence="6 7">
    <name type="scientific">Haliangium ochraceum (strain DSM 14365 / JCM 11303 / SMP-2)</name>
    <dbReference type="NCBI Taxonomy" id="502025"/>
    <lineage>
        <taxon>Bacteria</taxon>
        <taxon>Pseudomonadati</taxon>
        <taxon>Myxococcota</taxon>
        <taxon>Polyangia</taxon>
        <taxon>Haliangiales</taxon>
        <taxon>Kofleriaceae</taxon>
        <taxon>Haliangium</taxon>
    </lineage>
</organism>
<accession>D0LXA2</accession>